<evidence type="ECO:0000313" key="2">
    <source>
        <dbReference type="EMBL" id="QJA90436.1"/>
    </source>
</evidence>
<dbReference type="AlphaFoldDB" id="A0A6M3JSG5"/>
<name>A0A6M3JSG5_9ZZZZ</name>
<sequence length="240" mass="26133">MAYQAPGMTVAELRTLIGNATGKDPNIGAEALQIDQAISAAGQAACLWDGRDWWFLWGTGTFPTVLSTASYALRTVNASAMADMHAPRRVWEGTTRLGQISYQQYLDSQRVLSTGTTGQPQSYAIGADLTMYLFYTPDGTYTITVDYIKRHGKIDGNSSLPTDLIIPADFHYGVYVMGAIWLLKHGVLDPMALRGCPEFVETIHRMQAAAPTEYDDSYGGSEPGVPLPPDKHVIIIGNVL</sequence>
<dbReference type="EMBL" id="MT141936">
    <property type="protein sequence ID" value="QJA72258.1"/>
    <property type="molecule type" value="Genomic_DNA"/>
</dbReference>
<organism evidence="1">
    <name type="scientific">viral metagenome</name>
    <dbReference type="NCBI Taxonomy" id="1070528"/>
    <lineage>
        <taxon>unclassified sequences</taxon>
        <taxon>metagenomes</taxon>
        <taxon>organismal metagenomes</taxon>
    </lineage>
</organism>
<protein>
    <submittedName>
        <fullName evidence="1">Uncharacterized protein</fullName>
    </submittedName>
</protein>
<dbReference type="EMBL" id="MT142912">
    <property type="protein sequence ID" value="QJA90436.1"/>
    <property type="molecule type" value="Genomic_DNA"/>
</dbReference>
<proteinExistence type="predicted"/>
<dbReference type="InterPro" id="IPR056209">
    <property type="entry name" value="SU10_adaptor"/>
</dbReference>
<gene>
    <name evidence="1" type="ORF">MM415A02829_0007</name>
    <name evidence="2" type="ORF">MM415B02376_0010</name>
</gene>
<reference evidence="1" key="1">
    <citation type="submission" date="2020-03" db="EMBL/GenBank/DDBJ databases">
        <title>The deep terrestrial virosphere.</title>
        <authorList>
            <person name="Holmfeldt K."/>
            <person name="Nilsson E."/>
            <person name="Simone D."/>
            <person name="Lopez-Fernandez M."/>
            <person name="Wu X."/>
            <person name="de Brujin I."/>
            <person name="Lundin D."/>
            <person name="Andersson A."/>
            <person name="Bertilsson S."/>
            <person name="Dopson M."/>
        </authorList>
    </citation>
    <scope>NUCLEOTIDE SEQUENCE</scope>
    <source>
        <strain evidence="1">MM415A02829</strain>
        <strain evidence="2">MM415B02376</strain>
    </source>
</reference>
<dbReference type="Pfam" id="PF24175">
    <property type="entry name" value="SU10_adaptor"/>
    <property type="match status" value="1"/>
</dbReference>
<accession>A0A6M3JSG5</accession>
<evidence type="ECO:0000313" key="1">
    <source>
        <dbReference type="EMBL" id="QJA72258.1"/>
    </source>
</evidence>